<dbReference type="NCBIfam" id="TIGR00220">
    <property type="entry name" value="mscL"/>
    <property type="match status" value="1"/>
</dbReference>
<evidence type="ECO:0000256" key="7">
    <source>
        <dbReference type="ARBA" id="ARBA00023065"/>
    </source>
</evidence>
<evidence type="ECO:0000256" key="4">
    <source>
        <dbReference type="ARBA" id="ARBA00022475"/>
    </source>
</evidence>
<dbReference type="PROSITE" id="PS01327">
    <property type="entry name" value="MSCL"/>
    <property type="match status" value="1"/>
</dbReference>
<keyword evidence="3 10" id="KW-0813">Transport</keyword>
<evidence type="ECO:0000256" key="10">
    <source>
        <dbReference type="HAMAP-Rule" id="MF_00115"/>
    </source>
</evidence>
<dbReference type="InterPro" id="IPR036019">
    <property type="entry name" value="MscL_channel"/>
</dbReference>
<evidence type="ECO:0000256" key="3">
    <source>
        <dbReference type="ARBA" id="ARBA00022448"/>
    </source>
</evidence>
<keyword evidence="4 10" id="KW-1003">Cell membrane</keyword>
<dbReference type="InterPro" id="IPR019823">
    <property type="entry name" value="Mechanosensitive_channel_CS"/>
</dbReference>
<reference evidence="11 12" key="1">
    <citation type="submission" date="2017-05" db="EMBL/GenBank/DDBJ databases">
        <title>Vagococcus spp. assemblies.</title>
        <authorList>
            <person name="Gulvik C.A."/>
        </authorList>
    </citation>
    <scope>NUCLEOTIDE SEQUENCE [LARGE SCALE GENOMIC DNA]</scope>
    <source>
        <strain evidence="11 12">SS1714</strain>
    </source>
</reference>
<keyword evidence="8 10" id="KW-0472">Membrane</keyword>
<comment type="caution">
    <text evidence="11">The sequence shown here is derived from an EMBL/GenBank/DDBJ whole genome shotgun (WGS) entry which is preliminary data.</text>
</comment>
<dbReference type="RefSeq" id="WP_126794464.1">
    <property type="nucleotide sequence ID" value="NZ_CP060720.1"/>
</dbReference>
<comment type="subcellular location">
    <subcellularLocation>
        <location evidence="1 10">Cell membrane</location>
        <topology evidence="1 10">Multi-pass membrane protein</topology>
    </subcellularLocation>
</comment>
<dbReference type="PANTHER" id="PTHR30266:SF2">
    <property type="entry name" value="LARGE-CONDUCTANCE MECHANOSENSITIVE CHANNEL"/>
    <property type="match status" value="1"/>
</dbReference>
<dbReference type="PRINTS" id="PR01264">
    <property type="entry name" value="MECHCHANNEL"/>
</dbReference>
<accession>A0A430B018</accession>
<protein>
    <recommendedName>
        <fullName evidence="10">Large-conductance mechanosensitive channel</fullName>
    </recommendedName>
</protein>
<keyword evidence="6 10" id="KW-1133">Transmembrane helix</keyword>
<dbReference type="InterPro" id="IPR037673">
    <property type="entry name" value="MSC/AndL"/>
</dbReference>
<evidence type="ECO:0000256" key="1">
    <source>
        <dbReference type="ARBA" id="ARBA00004651"/>
    </source>
</evidence>
<dbReference type="PANTHER" id="PTHR30266">
    <property type="entry name" value="MECHANOSENSITIVE CHANNEL MSCL"/>
    <property type="match status" value="1"/>
</dbReference>
<evidence type="ECO:0000256" key="5">
    <source>
        <dbReference type="ARBA" id="ARBA00022692"/>
    </source>
</evidence>
<dbReference type="AlphaFoldDB" id="A0A430B018"/>
<evidence type="ECO:0000256" key="2">
    <source>
        <dbReference type="ARBA" id="ARBA00007254"/>
    </source>
</evidence>
<sequence>MLKEFKEFISRGNVLDLAVGVIIGGAFTGIVTKLTDNVITPLIGLVISLIFNDVKNVEDATKGLSFSVNGIKFDYGAVISAVITFLITAFVLFLIIKAVNKANTIIPKKEAEEIEEEEPETTEAILNDIRELLIEQNKLEASQKKEE</sequence>
<dbReference type="EMBL" id="NGKB01000008">
    <property type="protein sequence ID" value="RSU13654.1"/>
    <property type="molecule type" value="Genomic_DNA"/>
</dbReference>
<feature type="transmembrane region" description="Helical" evidence="10">
    <location>
        <begin position="75"/>
        <end position="96"/>
    </location>
</feature>
<dbReference type="GO" id="GO:0008381">
    <property type="term" value="F:mechanosensitive monoatomic ion channel activity"/>
    <property type="evidence" value="ECO:0007669"/>
    <property type="project" value="UniProtKB-UniRule"/>
</dbReference>
<keyword evidence="12" id="KW-1185">Reference proteome</keyword>
<comment type="subunit">
    <text evidence="10">Homopentamer.</text>
</comment>
<dbReference type="Proteomes" id="UP000288028">
    <property type="component" value="Unassembled WGS sequence"/>
</dbReference>
<dbReference type="Pfam" id="PF01741">
    <property type="entry name" value="MscL"/>
    <property type="match status" value="1"/>
</dbReference>
<evidence type="ECO:0000313" key="12">
    <source>
        <dbReference type="Proteomes" id="UP000288028"/>
    </source>
</evidence>
<feature type="transmembrane region" description="Helical" evidence="10">
    <location>
        <begin position="12"/>
        <end position="32"/>
    </location>
</feature>
<organism evidence="11 12">
    <name type="scientific">Vagococcus carniphilus</name>
    <dbReference type="NCBI Taxonomy" id="218144"/>
    <lineage>
        <taxon>Bacteria</taxon>
        <taxon>Bacillati</taxon>
        <taxon>Bacillota</taxon>
        <taxon>Bacilli</taxon>
        <taxon>Lactobacillales</taxon>
        <taxon>Enterococcaceae</taxon>
        <taxon>Vagococcus</taxon>
    </lineage>
</organism>
<dbReference type="HAMAP" id="MF_00115">
    <property type="entry name" value="MscL"/>
    <property type="match status" value="1"/>
</dbReference>
<keyword evidence="7 10" id="KW-0406">Ion transport</keyword>
<dbReference type="GO" id="GO:0005886">
    <property type="term" value="C:plasma membrane"/>
    <property type="evidence" value="ECO:0007669"/>
    <property type="project" value="UniProtKB-SubCell"/>
</dbReference>
<evidence type="ECO:0000256" key="9">
    <source>
        <dbReference type="ARBA" id="ARBA00023303"/>
    </source>
</evidence>
<proteinExistence type="inferred from homology"/>
<dbReference type="GeneID" id="95581986"/>
<dbReference type="InterPro" id="IPR001185">
    <property type="entry name" value="MS_channel"/>
</dbReference>
<name>A0A430B018_9ENTE</name>
<evidence type="ECO:0000313" key="11">
    <source>
        <dbReference type="EMBL" id="RSU13654.1"/>
    </source>
</evidence>
<evidence type="ECO:0000256" key="6">
    <source>
        <dbReference type="ARBA" id="ARBA00022989"/>
    </source>
</evidence>
<comment type="function">
    <text evidence="10">Channel that opens in response to stretch forces in the membrane lipid bilayer. May participate in the regulation of osmotic pressure changes within the cell.</text>
</comment>
<comment type="similarity">
    <text evidence="2 10">Belongs to the MscL family.</text>
</comment>
<keyword evidence="5 10" id="KW-0812">Transmembrane</keyword>
<gene>
    <name evidence="10" type="primary">mscL</name>
    <name evidence="11" type="ORF">CBF28_09200</name>
</gene>
<dbReference type="Gene3D" id="1.10.1200.120">
    <property type="entry name" value="Large-conductance mechanosensitive channel, MscL, domain 1"/>
    <property type="match status" value="1"/>
</dbReference>
<keyword evidence="9 10" id="KW-0407">Ion channel</keyword>
<dbReference type="OrthoDB" id="9810350at2"/>
<evidence type="ECO:0000256" key="8">
    <source>
        <dbReference type="ARBA" id="ARBA00023136"/>
    </source>
</evidence>
<dbReference type="SUPFAM" id="SSF81330">
    <property type="entry name" value="Gated mechanosensitive channel"/>
    <property type="match status" value="1"/>
</dbReference>